<proteinExistence type="predicted"/>
<feature type="transmembrane region" description="Helical" evidence="2">
    <location>
        <begin position="492"/>
        <end position="516"/>
    </location>
</feature>
<dbReference type="Proteomes" id="UP001203852">
    <property type="component" value="Unassembled WGS sequence"/>
</dbReference>
<comment type="caution">
    <text evidence="4">The sequence shown here is derived from an EMBL/GenBank/DDBJ whole genome shotgun (WGS) entry which is preliminary data.</text>
</comment>
<evidence type="ECO:0000256" key="2">
    <source>
        <dbReference type="SAM" id="Phobius"/>
    </source>
</evidence>
<accession>A0AAN6IB92</accession>
<evidence type="ECO:0000313" key="4">
    <source>
        <dbReference type="EMBL" id="KAI1611482.1"/>
    </source>
</evidence>
<keyword evidence="3" id="KW-0732">Signal</keyword>
<reference evidence="4" key="1">
    <citation type="journal article" date="2022" name="bioRxiv">
        <title>Deciphering the potential niche of two novel black yeast fungi from a biological soil crust based on their genomes, phenotypes, and melanin regulation.</title>
        <authorList>
            <consortium name="DOE Joint Genome Institute"/>
            <person name="Carr E.C."/>
            <person name="Barton Q."/>
            <person name="Grambo S."/>
            <person name="Sullivan M."/>
            <person name="Renfro C.M."/>
            <person name="Kuo A."/>
            <person name="Pangilinan J."/>
            <person name="Lipzen A."/>
            <person name="Keymanesh K."/>
            <person name="Savage E."/>
            <person name="Barry K."/>
            <person name="Grigoriev I.V."/>
            <person name="Riekhof W.R."/>
            <person name="Harris S.S."/>
        </authorList>
    </citation>
    <scope>NUCLEOTIDE SEQUENCE</scope>
    <source>
        <strain evidence="4">JF 03-4F</strain>
    </source>
</reference>
<dbReference type="EMBL" id="MU404356">
    <property type="protein sequence ID" value="KAI1611482.1"/>
    <property type="molecule type" value="Genomic_DNA"/>
</dbReference>
<dbReference type="AlphaFoldDB" id="A0AAN6IB92"/>
<gene>
    <name evidence="4" type="ORF">EDD36DRAFT_290390</name>
</gene>
<evidence type="ECO:0000256" key="3">
    <source>
        <dbReference type="SAM" id="SignalP"/>
    </source>
</evidence>
<feature type="region of interest" description="Disordered" evidence="1">
    <location>
        <begin position="445"/>
        <end position="488"/>
    </location>
</feature>
<evidence type="ECO:0000313" key="5">
    <source>
        <dbReference type="Proteomes" id="UP001203852"/>
    </source>
</evidence>
<feature type="compositionally biased region" description="Pro residues" evidence="1">
    <location>
        <begin position="459"/>
        <end position="468"/>
    </location>
</feature>
<organism evidence="4 5">
    <name type="scientific">Exophiala viscosa</name>
    <dbReference type="NCBI Taxonomy" id="2486360"/>
    <lineage>
        <taxon>Eukaryota</taxon>
        <taxon>Fungi</taxon>
        <taxon>Dikarya</taxon>
        <taxon>Ascomycota</taxon>
        <taxon>Pezizomycotina</taxon>
        <taxon>Eurotiomycetes</taxon>
        <taxon>Chaetothyriomycetidae</taxon>
        <taxon>Chaetothyriales</taxon>
        <taxon>Herpotrichiellaceae</taxon>
        <taxon>Exophiala</taxon>
    </lineage>
</organism>
<sequence>MLHHFCLYLVAWAFSLISASATPAPGHLDGTYPAAGLVNTVGGRMLRRATTEQLFSKALDHQWDDGEVLFPMSELDMRITCRTCYIAGKVTGSYTYSADINTTQLEATVKQNVTSFVDDAEDALKAFIEDNSNFTNIDFTDVSLPSSEDFDYQLQYLFDDLELYMELDTVLSAESKYTLNLFTYSPPGVGLDAKFDGDDFSIGAFLTVDLVLSSSEDIDIISGVHIKVDSAAINIGMFENDVGEVTIDGGMFEFLNVSVGGEDFELNGTLRVGIHAGVGLDIDYEPIFDGSAGLGAGIYANIAEFTTTGTADSDNENCDVARVEAFTIALGAQAGATVAWDNHTWGPAPQTETPLWYTTLTTACATLTSASTTSSAAAIRARLIDNDDASIGTTTTKVYTIVSCNATGVINCPVSDQITITTASTFITTGSATAQASVSRSTFGSTSQDLVATSGPPSSYSPPPPPPTATSTGGVGASGRESGTTGKDQKPLIIGLSVGLGVPALAIIAGAMFCLIHRRKRYSTVRKGETRGQVFETATATPDLMPEQQSFLKKTPTVVSSRRS</sequence>
<keyword evidence="5" id="KW-1185">Reference proteome</keyword>
<feature type="chain" id="PRO_5042872826" description="Mid2 domain-containing protein" evidence="3">
    <location>
        <begin position="22"/>
        <end position="564"/>
    </location>
</feature>
<feature type="signal peptide" evidence="3">
    <location>
        <begin position="1"/>
        <end position="21"/>
    </location>
</feature>
<keyword evidence="2" id="KW-0812">Transmembrane</keyword>
<protein>
    <recommendedName>
        <fullName evidence="6">Mid2 domain-containing protein</fullName>
    </recommendedName>
</protein>
<evidence type="ECO:0000256" key="1">
    <source>
        <dbReference type="SAM" id="MobiDB-lite"/>
    </source>
</evidence>
<evidence type="ECO:0008006" key="6">
    <source>
        <dbReference type="Google" id="ProtNLM"/>
    </source>
</evidence>
<name>A0AAN6IB92_9EURO</name>
<keyword evidence="2" id="KW-1133">Transmembrane helix</keyword>
<keyword evidence="2" id="KW-0472">Membrane</keyword>